<evidence type="ECO:0000313" key="2">
    <source>
        <dbReference type="EMBL" id="KAK0322314.1"/>
    </source>
</evidence>
<feature type="region of interest" description="Disordered" evidence="1">
    <location>
        <begin position="58"/>
        <end position="123"/>
    </location>
</feature>
<comment type="caution">
    <text evidence="2">The sequence shown here is derived from an EMBL/GenBank/DDBJ whole genome shotgun (WGS) entry which is preliminary data.</text>
</comment>
<name>A0AAN6FT59_9PEZI</name>
<proteinExistence type="predicted"/>
<feature type="compositionally biased region" description="Basic residues" evidence="1">
    <location>
        <begin position="61"/>
        <end position="75"/>
    </location>
</feature>
<feature type="compositionally biased region" description="Acidic residues" evidence="1">
    <location>
        <begin position="81"/>
        <end position="90"/>
    </location>
</feature>
<dbReference type="AlphaFoldDB" id="A0AAN6FT59"/>
<dbReference type="Proteomes" id="UP001168146">
    <property type="component" value="Unassembled WGS sequence"/>
</dbReference>
<organism evidence="2 3">
    <name type="scientific">Friedmanniomyces endolithicus</name>
    <dbReference type="NCBI Taxonomy" id="329885"/>
    <lineage>
        <taxon>Eukaryota</taxon>
        <taxon>Fungi</taxon>
        <taxon>Dikarya</taxon>
        <taxon>Ascomycota</taxon>
        <taxon>Pezizomycotina</taxon>
        <taxon>Dothideomycetes</taxon>
        <taxon>Dothideomycetidae</taxon>
        <taxon>Mycosphaerellales</taxon>
        <taxon>Teratosphaeriaceae</taxon>
        <taxon>Friedmanniomyces</taxon>
    </lineage>
</organism>
<feature type="compositionally biased region" description="Basic and acidic residues" evidence="1">
    <location>
        <begin position="111"/>
        <end position="121"/>
    </location>
</feature>
<accession>A0AAN6FT59</accession>
<dbReference type="EMBL" id="JASUXU010000017">
    <property type="protein sequence ID" value="KAK0322314.1"/>
    <property type="molecule type" value="Genomic_DNA"/>
</dbReference>
<protein>
    <submittedName>
        <fullName evidence="2">Uncharacterized protein</fullName>
    </submittedName>
</protein>
<gene>
    <name evidence="2" type="ORF">LTR82_006767</name>
</gene>
<evidence type="ECO:0000256" key="1">
    <source>
        <dbReference type="SAM" id="MobiDB-lite"/>
    </source>
</evidence>
<evidence type="ECO:0000313" key="3">
    <source>
        <dbReference type="Proteomes" id="UP001168146"/>
    </source>
</evidence>
<reference evidence="2" key="1">
    <citation type="submission" date="2021-12" db="EMBL/GenBank/DDBJ databases">
        <title>Black yeast isolated from Biological Soil Crust.</title>
        <authorList>
            <person name="Kurbessoian T."/>
        </authorList>
    </citation>
    <scope>NUCLEOTIDE SEQUENCE</scope>
    <source>
        <strain evidence="2">CCFEE 5208</strain>
    </source>
</reference>
<feature type="compositionally biased region" description="Acidic residues" evidence="1">
    <location>
        <begin position="99"/>
        <end position="110"/>
    </location>
</feature>
<sequence>MSRDKLVALPLRNLQRIAAVLCFRLPALLLSRHPLLLSSRHPDRSELDPLPVLVAVAEKSRTKRARSSKPVRKKAQWSAPQDDDVSDTQYEDFAGSDSDSGDDNDKDDEGDYHGDEDDRRQWPRAIARGLQRLGPLVSRKYFSTAFVADWKRSSLMQ</sequence>